<evidence type="ECO:0000313" key="2">
    <source>
        <dbReference type="EMBL" id="RHN66998.1"/>
    </source>
</evidence>
<sequence>MTSTQHKYTSRQQLLLQSRSPTQPDHGTAVLAQEEKHFNGDGSVS</sequence>
<dbReference type="Gramene" id="rna15127">
    <property type="protein sequence ID" value="RHN66998.1"/>
    <property type="gene ID" value="gene15127"/>
</dbReference>
<organism evidence="2 3">
    <name type="scientific">Medicago truncatula</name>
    <name type="common">Barrel medic</name>
    <name type="synonym">Medicago tribuloides</name>
    <dbReference type="NCBI Taxonomy" id="3880"/>
    <lineage>
        <taxon>Eukaryota</taxon>
        <taxon>Viridiplantae</taxon>
        <taxon>Streptophyta</taxon>
        <taxon>Embryophyta</taxon>
        <taxon>Tracheophyta</taxon>
        <taxon>Spermatophyta</taxon>
        <taxon>Magnoliopsida</taxon>
        <taxon>eudicotyledons</taxon>
        <taxon>Gunneridae</taxon>
        <taxon>Pentapetalae</taxon>
        <taxon>rosids</taxon>
        <taxon>fabids</taxon>
        <taxon>Fabales</taxon>
        <taxon>Fabaceae</taxon>
        <taxon>Papilionoideae</taxon>
        <taxon>50 kb inversion clade</taxon>
        <taxon>NPAAA clade</taxon>
        <taxon>Hologalegina</taxon>
        <taxon>IRL clade</taxon>
        <taxon>Trifolieae</taxon>
        <taxon>Medicago</taxon>
    </lineage>
</organism>
<dbReference type="EMBL" id="PSQE01000003">
    <property type="protein sequence ID" value="RHN66998.1"/>
    <property type="molecule type" value="Genomic_DNA"/>
</dbReference>
<feature type="region of interest" description="Disordered" evidence="1">
    <location>
        <begin position="1"/>
        <end position="27"/>
    </location>
</feature>
<proteinExistence type="predicted"/>
<gene>
    <name evidence="2" type="ORF">MtrunA17_Chr3g0097901</name>
</gene>
<evidence type="ECO:0000256" key="1">
    <source>
        <dbReference type="SAM" id="MobiDB-lite"/>
    </source>
</evidence>
<reference evidence="3" key="1">
    <citation type="journal article" date="2018" name="Nat. Plants">
        <title>Whole-genome landscape of Medicago truncatula symbiotic genes.</title>
        <authorList>
            <person name="Pecrix Y."/>
            <person name="Staton S.E."/>
            <person name="Sallet E."/>
            <person name="Lelandais-Briere C."/>
            <person name="Moreau S."/>
            <person name="Carrere S."/>
            <person name="Blein T."/>
            <person name="Jardinaud M.F."/>
            <person name="Latrasse D."/>
            <person name="Zouine M."/>
            <person name="Zahm M."/>
            <person name="Kreplak J."/>
            <person name="Mayjonade B."/>
            <person name="Satge C."/>
            <person name="Perez M."/>
            <person name="Cauet S."/>
            <person name="Marande W."/>
            <person name="Chantry-Darmon C."/>
            <person name="Lopez-Roques C."/>
            <person name="Bouchez O."/>
            <person name="Berard A."/>
            <person name="Debelle F."/>
            <person name="Munos S."/>
            <person name="Bendahmane A."/>
            <person name="Berges H."/>
            <person name="Niebel A."/>
            <person name="Buitink J."/>
            <person name="Frugier F."/>
            <person name="Benhamed M."/>
            <person name="Crespi M."/>
            <person name="Gouzy J."/>
            <person name="Gamas P."/>
        </authorList>
    </citation>
    <scope>NUCLEOTIDE SEQUENCE [LARGE SCALE GENOMIC DNA]</scope>
    <source>
        <strain evidence="3">cv. Jemalong A17</strain>
    </source>
</reference>
<evidence type="ECO:0000313" key="3">
    <source>
        <dbReference type="Proteomes" id="UP000265566"/>
    </source>
</evidence>
<comment type="caution">
    <text evidence="2">The sequence shown here is derived from an EMBL/GenBank/DDBJ whole genome shotgun (WGS) entry which is preliminary data.</text>
</comment>
<feature type="compositionally biased region" description="Polar residues" evidence="1">
    <location>
        <begin position="1"/>
        <end position="25"/>
    </location>
</feature>
<protein>
    <submittedName>
        <fullName evidence="2">Uncharacterized protein</fullName>
    </submittedName>
</protein>
<name>A0A396IQM5_MEDTR</name>
<dbReference type="Proteomes" id="UP000265566">
    <property type="component" value="Chromosome 3"/>
</dbReference>
<dbReference type="AlphaFoldDB" id="A0A396IQM5"/>
<accession>A0A396IQM5</accession>